<dbReference type="EMBL" id="CACRTG010000002">
    <property type="protein sequence ID" value="VYS87916.1"/>
    <property type="molecule type" value="Genomic_DNA"/>
</dbReference>
<protein>
    <submittedName>
        <fullName evidence="2">PTS HPr component phosphorylation site</fullName>
    </submittedName>
</protein>
<evidence type="ECO:0000313" key="2">
    <source>
        <dbReference type="EMBL" id="VYS87916.1"/>
    </source>
</evidence>
<dbReference type="AlphaFoldDB" id="A0A6N2S456"/>
<dbReference type="Gene3D" id="3.30.1340.10">
    <property type="entry name" value="HPr-like"/>
    <property type="match status" value="1"/>
</dbReference>
<gene>
    <name evidence="2" type="ORF">CNLFYP112_01155</name>
</gene>
<feature type="domain" description="HPr" evidence="1">
    <location>
        <begin position="1"/>
        <end position="75"/>
    </location>
</feature>
<reference evidence="2" key="1">
    <citation type="submission" date="2019-11" db="EMBL/GenBank/DDBJ databases">
        <authorList>
            <person name="Feng L."/>
        </authorList>
    </citation>
    <scope>NUCLEOTIDE SEQUENCE</scope>
    <source>
        <strain evidence="2">CnexileLFYP112</strain>
    </source>
</reference>
<dbReference type="SUPFAM" id="SSF55594">
    <property type="entry name" value="HPr-like"/>
    <property type="match status" value="1"/>
</dbReference>
<dbReference type="InterPro" id="IPR035895">
    <property type="entry name" value="HPr-like_sf"/>
</dbReference>
<accession>A0A6N2S456</accession>
<proteinExistence type="predicted"/>
<dbReference type="Pfam" id="PF00381">
    <property type="entry name" value="PTS-HPr"/>
    <property type="match status" value="1"/>
</dbReference>
<organism evidence="2">
    <name type="scientific">[Clostridium] nexile</name>
    <dbReference type="NCBI Taxonomy" id="29361"/>
    <lineage>
        <taxon>Bacteria</taxon>
        <taxon>Bacillati</taxon>
        <taxon>Bacillota</taxon>
        <taxon>Clostridia</taxon>
        <taxon>Lachnospirales</taxon>
        <taxon>Lachnospiraceae</taxon>
        <taxon>Tyzzerella</taxon>
    </lineage>
</organism>
<evidence type="ECO:0000259" key="1">
    <source>
        <dbReference type="PROSITE" id="PS51350"/>
    </source>
</evidence>
<dbReference type="InterPro" id="IPR000032">
    <property type="entry name" value="HPr-like"/>
</dbReference>
<name>A0A6N2S456_9FIRM</name>
<dbReference type="PROSITE" id="PS51350">
    <property type="entry name" value="PTS_HPR_DOM"/>
    <property type="match status" value="1"/>
</dbReference>
<sequence>MDKKFQIRLSATEDVKEFVRAAGQCDFDIDVFYNRVVIDAKSILGVLSLDLTQPLTVQYGGQNDNFEKTLRKFAA</sequence>